<dbReference type="AlphaFoldDB" id="A0AAN9QRP9"/>
<keyword evidence="2" id="KW-1185">Reference proteome</keyword>
<gene>
    <name evidence="1" type="ORF">VNO77_16073</name>
</gene>
<dbReference type="Proteomes" id="UP001367508">
    <property type="component" value="Unassembled WGS sequence"/>
</dbReference>
<proteinExistence type="predicted"/>
<organism evidence="1 2">
    <name type="scientific">Canavalia gladiata</name>
    <name type="common">Sword bean</name>
    <name type="synonym">Dolichos gladiatus</name>
    <dbReference type="NCBI Taxonomy" id="3824"/>
    <lineage>
        <taxon>Eukaryota</taxon>
        <taxon>Viridiplantae</taxon>
        <taxon>Streptophyta</taxon>
        <taxon>Embryophyta</taxon>
        <taxon>Tracheophyta</taxon>
        <taxon>Spermatophyta</taxon>
        <taxon>Magnoliopsida</taxon>
        <taxon>eudicotyledons</taxon>
        <taxon>Gunneridae</taxon>
        <taxon>Pentapetalae</taxon>
        <taxon>rosids</taxon>
        <taxon>fabids</taxon>
        <taxon>Fabales</taxon>
        <taxon>Fabaceae</taxon>
        <taxon>Papilionoideae</taxon>
        <taxon>50 kb inversion clade</taxon>
        <taxon>NPAAA clade</taxon>
        <taxon>indigoferoid/millettioid clade</taxon>
        <taxon>Phaseoleae</taxon>
        <taxon>Canavalia</taxon>
    </lineage>
</organism>
<evidence type="ECO:0000313" key="1">
    <source>
        <dbReference type="EMBL" id="KAK7345469.1"/>
    </source>
</evidence>
<comment type="caution">
    <text evidence="1">The sequence shown here is derived from an EMBL/GenBank/DDBJ whole genome shotgun (WGS) entry which is preliminary data.</text>
</comment>
<name>A0AAN9QRP9_CANGL</name>
<accession>A0AAN9QRP9</accession>
<dbReference type="EMBL" id="JAYMYQ010000003">
    <property type="protein sequence ID" value="KAK7345469.1"/>
    <property type="molecule type" value="Genomic_DNA"/>
</dbReference>
<evidence type="ECO:0000313" key="2">
    <source>
        <dbReference type="Proteomes" id="UP001367508"/>
    </source>
</evidence>
<reference evidence="1 2" key="1">
    <citation type="submission" date="2024-01" db="EMBL/GenBank/DDBJ databases">
        <title>The genomes of 5 underutilized Papilionoideae crops provide insights into root nodulation and disease resistanc.</title>
        <authorList>
            <person name="Jiang F."/>
        </authorList>
    </citation>
    <scope>NUCLEOTIDE SEQUENCE [LARGE SCALE GENOMIC DNA]</scope>
    <source>
        <strain evidence="1">LVBAO_FW01</strain>
        <tissue evidence="1">Leaves</tissue>
    </source>
</reference>
<sequence length="112" mass="12515">MTVLTECLDGTISTIGSFSTPTCSKTNARTALLLPHSHIYYQHESIITIERDLGKILALFEASLEEFAVSAFTLSCRYRCPSTMPFLLVVEAPKTEWRCSNFFIVLPSHLSP</sequence>
<protein>
    <submittedName>
        <fullName evidence="1">Uncharacterized protein</fullName>
    </submittedName>
</protein>